<reference evidence="2" key="1">
    <citation type="journal article" date="2016" name="Gigascience">
        <title>De novo construction of an expanded transcriptome assembly for the western tarnished plant bug, Lygus hesperus.</title>
        <authorList>
            <person name="Tassone E.E."/>
            <person name="Geib S.M."/>
            <person name="Hall B."/>
            <person name="Fabrick J.A."/>
            <person name="Brent C.S."/>
            <person name="Hull J.J."/>
        </authorList>
    </citation>
    <scope>NUCLEOTIDE SEQUENCE</scope>
</reference>
<protein>
    <submittedName>
        <fullName evidence="2">Uncharacterized protein</fullName>
    </submittedName>
</protein>
<evidence type="ECO:0000256" key="1">
    <source>
        <dbReference type="SAM" id="MobiDB-lite"/>
    </source>
</evidence>
<gene>
    <name evidence="2" type="ORF">g.66114</name>
</gene>
<name>A0A146LFF3_LYGHE</name>
<evidence type="ECO:0000313" key="2">
    <source>
        <dbReference type="EMBL" id="JAQ06934.1"/>
    </source>
</evidence>
<dbReference type="AlphaFoldDB" id="A0A146LFF3"/>
<proteinExistence type="predicted"/>
<feature type="non-terminal residue" evidence="2">
    <location>
        <position position="119"/>
    </location>
</feature>
<feature type="compositionally biased region" description="Low complexity" evidence="1">
    <location>
        <begin position="48"/>
        <end position="62"/>
    </location>
</feature>
<accession>A0A146LFF3</accession>
<organism evidence="2">
    <name type="scientific">Lygus hesperus</name>
    <name type="common">Western plant bug</name>
    <dbReference type="NCBI Taxonomy" id="30085"/>
    <lineage>
        <taxon>Eukaryota</taxon>
        <taxon>Metazoa</taxon>
        <taxon>Ecdysozoa</taxon>
        <taxon>Arthropoda</taxon>
        <taxon>Hexapoda</taxon>
        <taxon>Insecta</taxon>
        <taxon>Pterygota</taxon>
        <taxon>Neoptera</taxon>
        <taxon>Paraneoptera</taxon>
        <taxon>Hemiptera</taxon>
        <taxon>Heteroptera</taxon>
        <taxon>Panheteroptera</taxon>
        <taxon>Cimicomorpha</taxon>
        <taxon>Miridae</taxon>
        <taxon>Mirini</taxon>
        <taxon>Lygus</taxon>
    </lineage>
</organism>
<feature type="region of interest" description="Disordered" evidence="1">
    <location>
        <begin position="17"/>
        <end position="62"/>
    </location>
</feature>
<feature type="non-terminal residue" evidence="2">
    <location>
        <position position="1"/>
    </location>
</feature>
<sequence>DHKKLPHSALWSRHFESVGKPSQEKNWAADRGQEEETEITWNDKQESLTRSSRSKSASKNVPSSYFVAPSWSWAWRSSFCSVIYFERVGCLPCPTFDYIINTHMCIVKVSNPCFIILLR</sequence>
<dbReference type="EMBL" id="GDHC01011695">
    <property type="protein sequence ID" value="JAQ06934.1"/>
    <property type="molecule type" value="Transcribed_RNA"/>
</dbReference>